<evidence type="ECO:0000313" key="2">
    <source>
        <dbReference type="EMBL" id="KAJ9161183.1"/>
    </source>
</evidence>
<keyword evidence="3" id="KW-1185">Reference proteome</keyword>
<protein>
    <recommendedName>
        <fullName evidence="1">Heterokaryon incompatibility domain-containing protein</fullName>
    </recommendedName>
</protein>
<reference evidence="2" key="1">
    <citation type="submission" date="2022-07" db="EMBL/GenBank/DDBJ databases">
        <title>Fungi with potential for degradation of polypropylene.</title>
        <authorList>
            <person name="Gostincar C."/>
        </authorList>
    </citation>
    <scope>NUCLEOTIDE SEQUENCE</scope>
    <source>
        <strain evidence="2">EXF-13287</strain>
    </source>
</reference>
<comment type="caution">
    <text evidence="2">The sequence shown here is derived from an EMBL/GenBank/DDBJ whole genome shotgun (WGS) entry which is preliminary data.</text>
</comment>
<dbReference type="Pfam" id="PF06985">
    <property type="entry name" value="HET"/>
    <property type="match status" value="1"/>
</dbReference>
<gene>
    <name evidence="2" type="ORF">NKR19_g2486</name>
</gene>
<feature type="domain" description="Heterokaryon incompatibility" evidence="1">
    <location>
        <begin position="59"/>
        <end position="224"/>
    </location>
</feature>
<dbReference type="Pfam" id="PF26639">
    <property type="entry name" value="Het-6_barrel"/>
    <property type="match status" value="1"/>
</dbReference>
<dbReference type="Proteomes" id="UP001174691">
    <property type="component" value="Unassembled WGS sequence"/>
</dbReference>
<dbReference type="EMBL" id="JANBVN010000025">
    <property type="protein sequence ID" value="KAJ9161183.1"/>
    <property type="molecule type" value="Genomic_DNA"/>
</dbReference>
<sequence>MRPNTTGTEAQPGLHERQAYPYRQLEGPDIRYVTLKPFNKDVGLVECSIWQTPLEEARYTAISYTWGDPYVTDPILVAGQNFEVTTNLAACLRRLAIRQAAKDPAEEGLNLWVDAICINQDDVVERNAQVLRMKDIFPHAEKLIVWLGEEGPNTGLAVERIHDVTRFVEAFATDEEGSGFHGARKKVPEHIYVRSTDEHEMAIRSGVMDLYERDWWKRTWILQEVGLSKDVVVHCGSYEMELDLLESFHEFTAFLMMESPELLFETAGGEGMQMVDIEKLPLGVLNLKDDLQDAYESTLHIFLDSTKGHKATDPRDKIYGILGLSTDFRSGGIYPCYERPLQHVFLDVVKAHLEKYDSLDILDQCYFSHTVELGLPSWIPNWDLPDVDEVQADIIPKYLTNKSEEPEEPKQAFNACGGLALNSRPWSFGDDGTLHLTGACFDTIESVTDVADFLRGWTLESLLAAWLPTVSNPDEKYPFAEETWLAAFRRTLVLDVRFLPKERNFSMVFPDDPDSKEKAAFLDRISEARPSFYKACMLKRLAYTSQGMIGLVRPETRVGDRVAVLAGSKVLLCLREVTPSVPSGNATHYHLIGEAYFHGIMDGEAMDGLELGEVVLV</sequence>
<name>A0AA38SIG2_9PEZI</name>
<dbReference type="PANTHER" id="PTHR24148">
    <property type="entry name" value="ANKYRIN REPEAT DOMAIN-CONTAINING PROTEIN 39 HOMOLOG-RELATED"/>
    <property type="match status" value="1"/>
</dbReference>
<dbReference type="InterPro" id="IPR052895">
    <property type="entry name" value="HetReg/Transcr_Mod"/>
</dbReference>
<evidence type="ECO:0000259" key="1">
    <source>
        <dbReference type="Pfam" id="PF06985"/>
    </source>
</evidence>
<accession>A0AA38SIG2</accession>
<proteinExistence type="predicted"/>
<organism evidence="2 3">
    <name type="scientific">Coniochaeta hoffmannii</name>
    <dbReference type="NCBI Taxonomy" id="91930"/>
    <lineage>
        <taxon>Eukaryota</taxon>
        <taxon>Fungi</taxon>
        <taxon>Dikarya</taxon>
        <taxon>Ascomycota</taxon>
        <taxon>Pezizomycotina</taxon>
        <taxon>Sordariomycetes</taxon>
        <taxon>Sordariomycetidae</taxon>
        <taxon>Coniochaetales</taxon>
        <taxon>Coniochaetaceae</taxon>
        <taxon>Coniochaeta</taxon>
    </lineage>
</organism>
<evidence type="ECO:0000313" key="3">
    <source>
        <dbReference type="Proteomes" id="UP001174691"/>
    </source>
</evidence>
<dbReference type="InterPro" id="IPR010730">
    <property type="entry name" value="HET"/>
</dbReference>
<dbReference type="AlphaFoldDB" id="A0AA38SIG2"/>
<dbReference type="PANTHER" id="PTHR24148:SF64">
    <property type="entry name" value="HETEROKARYON INCOMPATIBILITY DOMAIN-CONTAINING PROTEIN"/>
    <property type="match status" value="1"/>
</dbReference>